<protein>
    <recommendedName>
        <fullName evidence="4 9">Dihydropteroate synthase</fullName>
        <shortName evidence="9">DHPS</shortName>
        <ecNumber evidence="4 9">2.5.1.15</ecNumber>
    </recommendedName>
    <alternativeName>
        <fullName evidence="9">Dihydropteroate pyrophosphorylase</fullName>
    </alternativeName>
</protein>
<feature type="domain" description="Pterin-binding" evidence="10">
    <location>
        <begin position="19"/>
        <end position="267"/>
    </location>
</feature>
<name>A0A841M7U9_9HYPH</name>
<dbReference type="PANTHER" id="PTHR20941:SF1">
    <property type="entry name" value="FOLIC ACID SYNTHESIS PROTEIN FOL1"/>
    <property type="match status" value="1"/>
</dbReference>
<dbReference type="Pfam" id="PF00809">
    <property type="entry name" value="Pterin_bind"/>
    <property type="match status" value="1"/>
</dbReference>
<comment type="pathway">
    <text evidence="3 9">Cofactor biosynthesis; tetrahydrofolate biosynthesis; 7,8-dihydrofolate from 2-amino-4-hydroxy-6-hydroxymethyl-7,8-dihydropteridine diphosphate and 4-aminobenzoate: step 1/2.</text>
</comment>
<dbReference type="InterPro" id="IPR045031">
    <property type="entry name" value="DHP_synth-like"/>
</dbReference>
<dbReference type="UniPathway" id="UPA00077">
    <property type="reaction ID" value="UER00156"/>
</dbReference>
<evidence type="ECO:0000256" key="6">
    <source>
        <dbReference type="ARBA" id="ARBA00022723"/>
    </source>
</evidence>
<dbReference type="CDD" id="cd00739">
    <property type="entry name" value="DHPS"/>
    <property type="match status" value="1"/>
</dbReference>
<accession>A0A841M7U9</accession>
<dbReference type="EMBL" id="JACIIU010000010">
    <property type="protein sequence ID" value="MBB6261614.1"/>
    <property type="molecule type" value="Genomic_DNA"/>
</dbReference>
<evidence type="ECO:0000256" key="4">
    <source>
        <dbReference type="ARBA" id="ARBA00012458"/>
    </source>
</evidence>
<dbReference type="GO" id="GO:0046872">
    <property type="term" value="F:metal ion binding"/>
    <property type="evidence" value="ECO:0007669"/>
    <property type="project" value="UniProtKB-KW"/>
</dbReference>
<dbReference type="GO" id="GO:0004156">
    <property type="term" value="F:dihydropteroate synthase activity"/>
    <property type="evidence" value="ECO:0007669"/>
    <property type="project" value="UniProtKB-EC"/>
</dbReference>
<dbReference type="PROSITE" id="PS00793">
    <property type="entry name" value="DHPS_2"/>
    <property type="match status" value="1"/>
</dbReference>
<evidence type="ECO:0000256" key="7">
    <source>
        <dbReference type="ARBA" id="ARBA00022842"/>
    </source>
</evidence>
<comment type="function">
    <text evidence="9">Catalyzes the condensation of para-aminobenzoate (pABA) with 6-hydroxymethyl-7,8-dihydropterin diphosphate (DHPt-PP) to form 7,8-dihydropteroate (H2Pte), the immediate precursor of folate derivatives.</text>
</comment>
<dbReference type="GO" id="GO:0005829">
    <property type="term" value="C:cytosol"/>
    <property type="evidence" value="ECO:0007669"/>
    <property type="project" value="TreeGrafter"/>
</dbReference>
<evidence type="ECO:0000256" key="5">
    <source>
        <dbReference type="ARBA" id="ARBA00022679"/>
    </source>
</evidence>
<evidence type="ECO:0000256" key="8">
    <source>
        <dbReference type="ARBA" id="ARBA00022909"/>
    </source>
</evidence>
<gene>
    <name evidence="11" type="ORF">FHS77_002173</name>
</gene>
<evidence type="ECO:0000256" key="1">
    <source>
        <dbReference type="ARBA" id="ARBA00000012"/>
    </source>
</evidence>
<evidence type="ECO:0000256" key="3">
    <source>
        <dbReference type="ARBA" id="ARBA00004763"/>
    </source>
</evidence>
<sequence length="280" mass="30477">MLKQWQLAHGKTLELGAQAIIMGILNVTPDSFSDGGHHFQADTALQKARAMIEDGARIIDVGGESTKPNAEAVDAKTEQKRVLPIIKMLSEQGDCIISVDTYRAETAKLAIEAGAHIVNDVWGLHREPDIAHIAKATGAGLVLMHTSRERQCEADPLEDQAVFFKKSIEIAHQAGIADNQIVLDPGFGFTRSLDEDIELLSRFKEMARFPYPMLVGTSRKRFIGKISGITDPLQRDVSTSATSVTLRLDGADIFRVHDVAVNAQALAVADSILQSRASKL</sequence>
<proteinExistence type="inferred from homology"/>
<comment type="caution">
    <text evidence="11">The sequence shown here is derived from an EMBL/GenBank/DDBJ whole genome shotgun (WGS) entry which is preliminary data.</text>
</comment>
<dbReference type="InterPro" id="IPR006390">
    <property type="entry name" value="DHP_synth_dom"/>
</dbReference>
<comment type="cofactor">
    <cofactor evidence="2 9">
        <name>Mg(2+)</name>
        <dbReference type="ChEBI" id="CHEBI:18420"/>
    </cofactor>
</comment>
<keyword evidence="8 9" id="KW-0289">Folate biosynthesis</keyword>
<dbReference type="EC" id="2.5.1.15" evidence="4 9"/>
<keyword evidence="7 9" id="KW-0460">Magnesium</keyword>
<dbReference type="Proteomes" id="UP000555393">
    <property type="component" value="Unassembled WGS sequence"/>
</dbReference>
<dbReference type="InterPro" id="IPR011005">
    <property type="entry name" value="Dihydropteroate_synth-like_sf"/>
</dbReference>
<organism evidence="11 12">
    <name type="scientific">Paenochrobactrum gallinarii</name>
    <dbReference type="NCBI Taxonomy" id="643673"/>
    <lineage>
        <taxon>Bacteria</taxon>
        <taxon>Pseudomonadati</taxon>
        <taxon>Pseudomonadota</taxon>
        <taxon>Alphaproteobacteria</taxon>
        <taxon>Hyphomicrobiales</taxon>
        <taxon>Brucellaceae</taxon>
        <taxon>Paenochrobactrum</taxon>
    </lineage>
</organism>
<evidence type="ECO:0000256" key="9">
    <source>
        <dbReference type="RuleBase" id="RU361205"/>
    </source>
</evidence>
<dbReference type="NCBIfam" id="TIGR01496">
    <property type="entry name" value="DHPS"/>
    <property type="match status" value="1"/>
</dbReference>
<keyword evidence="5 9" id="KW-0808">Transferase</keyword>
<comment type="catalytic activity">
    <reaction evidence="1">
        <text>(7,8-dihydropterin-6-yl)methyl diphosphate + 4-aminobenzoate = 7,8-dihydropteroate + diphosphate</text>
        <dbReference type="Rhea" id="RHEA:19949"/>
        <dbReference type="ChEBI" id="CHEBI:17836"/>
        <dbReference type="ChEBI" id="CHEBI:17839"/>
        <dbReference type="ChEBI" id="CHEBI:33019"/>
        <dbReference type="ChEBI" id="CHEBI:72950"/>
        <dbReference type="EC" id="2.5.1.15"/>
    </reaction>
</comment>
<dbReference type="RefSeq" id="WP_184223128.1">
    <property type="nucleotide sequence ID" value="NZ_JACIIU010000010.1"/>
</dbReference>
<dbReference type="PROSITE" id="PS00792">
    <property type="entry name" value="DHPS_1"/>
    <property type="match status" value="1"/>
</dbReference>
<dbReference type="PANTHER" id="PTHR20941">
    <property type="entry name" value="FOLATE SYNTHESIS PROTEINS"/>
    <property type="match status" value="1"/>
</dbReference>
<keyword evidence="6 9" id="KW-0479">Metal-binding</keyword>
<dbReference type="AlphaFoldDB" id="A0A841M7U9"/>
<comment type="similarity">
    <text evidence="9">Belongs to the DHPS family.</text>
</comment>
<dbReference type="GO" id="GO:0046654">
    <property type="term" value="P:tetrahydrofolate biosynthetic process"/>
    <property type="evidence" value="ECO:0007669"/>
    <property type="project" value="UniProtKB-UniPathway"/>
</dbReference>
<evidence type="ECO:0000256" key="2">
    <source>
        <dbReference type="ARBA" id="ARBA00001946"/>
    </source>
</evidence>
<evidence type="ECO:0000313" key="12">
    <source>
        <dbReference type="Proteomes" id="UP000555393"/>
    </source>
</evidence>
<reference evidence="11 12" key="1">
    <citation type="submission" date="2020-08" db="EMBL/GenBank/DDBJ databases">
        <title>Genomic Encyclopedia of Type Strains, Phase IV (KMG-IV): sequencing the most valuable type-strain genomes for metagenomic binning, comparative biology and taxonomic classification.</title>
        <authorList>
            <person name="Goeker M."/>
        </authorList>
    </citation>
    <scope>NUCLEOTIDE SEQUENCE [LARGE SCALE GENOMIC DNA]</scope>
    <source>
        <strain evidence="11 12">DSM 22336</strain>
    </source>
</reference>
<evidence type="ECO:0000259" key="10">
    <source>
        <dbReference type="PROSITE" id="PS50972"/>
    </source>
</evidence>
<keyword evidence="12" id="KW-1185">Reference proteome</keyword>
<dbReference type="Gene3D" id="3.20.20.20">
    <property type="entry name" value="Dihydropteroate synthase-like"/>
    <property type="match status" value="1"/>
</dbReference>
<evidence type="ECO:0000313" key="11">
    <source>
        <dbReference type="EMBL" id="MBB6261614.1"/>
    </source>
</evidence>
<dbReference type="PROSITE" id="PS50972">
    <property type="entry name" value="PTERIN_BINDING"/>
    <property type="match status" value="1"/>
</dbReference>
<dbReference type="GO" id="GO:0046656">
    <property type="term" value="P:folic acid biosynthetic process"/>
    <property type="evidence" value="ECO:0007669"/>
    <property type="project" value="UniProtKB-KW"/>
</dbReference>
<dbReference type="InterPro" id="IPR000489">
    <property type="entry name" value="Pterin-binding_dom"/>
</dbReference>
<dbReference type="SUPFAM" id="SSF51717">
    <property type="entry name" value="Dihydropteroate synthetase-like"/>
    <property type="match status" value="1"/>
</dbReference>